<dbReference type="AlphaFoldDB" id="A0A7W6NK55"/>
<dbReference type="InterPro" id="IPR029044">
    <property type="entry name" value="Nucleotide-diphossugar_trans"/>
</dbReference>
<dbReference type="Gene3D" id="3.90.550.10">
    <property type="entry name" value="Spore Coat Polysaccharide Biosynthesis Protein SpsA, Chain A"/>
    <property type="match status" value="1"/>
</dbReference>
<proteinExistence type="predicted"/>
<evidence type="ECO:0000259" key="1">
    <source>
        <dbReference type="Pfam" id="PF00535"/>
    </source>
</evidence>
<dbReference type="RefSeq" id="WP_183365163.1">
    <property type="nucleotide sequence ID" value="NZ_JACIEZ010000002.1"/>
</dbReference>
<comment type="caution">
    <text evidence="2">The sequence shown here is derived from an EMBL/GenBank/DDBJ whole genome shotgun (WGS) entry which is preliminary data.</text>
</comment>
<evidence type="ECO:0000313" key="3">
    <source>
        <dbReference type="Proteomes" id="UP000528286"/>
    </source>
</evidence>
<dbReference type="EMBL" id="JACIEZ010000002">
    <property type="protein sequence ID" value="MBB4063937.1"/>
    <property type="molecule type" value="Genomic_DNA"/>
</dbReference>
<sequence length="417" mass="47409">MSINPILSICVPSRNRQVYFQQTIDGLRLSPRTDVQFVFADNSDDPSVMNEYMRDLVGDPRIVYLPSPEKTLSMVDNWERTMEVATGEYVVFIGDDDFVDPELAEFIRRVLEYNPGVEAFGWRAIGYTWPYPGRGSFSVPVPYDSSIVKIEQAELFKRMFGWHDSRHVPTSGFSIYHHAISRRLLERIKLLYGGKYFEHPVVDYDNAFKVICLGSKFVATSRPFGIMGSCPASNSFSVGKLEDLRRKMATFAEEAGQDFENDPLFREFPFVPAQGTTATIGVAQHWFKSKYNISFENWGENFAKACAMDCQFYFDRDAFDAATAGYRKSFELWENGRYLKHFNPVFDEARSQGKNIVPAGFTDTGVIIDQELPVKNSAEMYAVVNAMCPPIDMLDIGPGGLKHAWETEDKIAKMLRA</sequence>
<dbReference type="CDD" id="cd00761">
    <property type="entry name" value="Glyco_tranf_GTA_type"/>
    <property type="match status" value="1"/>
</dbReference>
<reference evidence="2 3" key="1">
    <citation type="submission" date="2020-08" db="EMBL/GenBank/DDBJ databases">
        <title>Genomic Encyclopedia of Type Strains, Phase IV (KMG-IV): sequencing the most valuable type-strain genomes for metagenomic binning, comparative biology and taxonomic classification.</title>
        <authorList>
            <person name="Goeker M."/>
        </authorList>
    </citation>
    <scope>NUCLEOTIDE SEQUENCE [LARGE SCALE GENOMIC DNA]</scope>
    <source>
        <strain evidence="2 3">DSM 29853</strain>
    </source>
</reference>
<dbReference type="Proteomes" id="UP000528286">
    <property type="component" value="Unassembled WGS sequence"/>
</dbReference>
<dbReference type="SUPFAM" id="SSF53448">
    <property type="entry name" value="Nucleotide-diphospho-sugar transferases"/>
    <property type="match status" value="1"/>
</dbReference>
<accession>A0A7W6NK55</accession>
<dbReference type="Pfam" id="PF00535">
    <property type="entry name" value="Glycos_transf_2"/>
    <property type="match status" value="1"/>
</dbReference>
<name>A0A7W6NK55_9HYPH</name>
<evidence type="ECO:0000313" key="2">
    <source>
        <dbReference type="EMBL" id="MBB4063937.1"/>
    </source>
</evidence>
<protein>
    <recommendedName>
        <fullName evidence="1">Glycosyltransferase 2-like domain-containing protein</fullName>
    </recommendedName>
</protein>
<organism evidence="2 3">
    <name type="scientific">Gellertiella hungarica</name>
    <dbReference type="NCBI Taxonomy" id="1572859"/>
    <lineage>
        <taxon>Bacteria</taxon>
        <taxon>Pseudomonadati</taxon>
        <taxon>Pseudomonadota</taxon>
        <taxon>Alphaproteobacteria</taxon>
        <taxon>Hyphomicrobiales</taxon>
        <taxon>Rhizobiaceae</taxon>
        <taxon>Gellertiella</taxon>
    </lineage>
</organism>
<keyword evidence="3" id="KW-1185">Reference proteome</keyword>
<dbReference type="InterPro" id="IPR001173">
    <property type="entry name" value="Glyco_trans_2-like"/>
</dbReference>
<feature type="domain" description="Glycosyltransferase 2-like" evidence="1">
    <location>
        <begin position="8"/>
        <end position="182"/>
    </location>
</feature>
<gene>
    <name evidence="2" type="ORF">GGR23_001114</name>
</gene>